<dbReference type="PRINTS" id="PR00455">
    <property type="entry name" value="HTHTETR"/>
</dbReference>
<dbReference type="PROSITE" id="PS01081">
    <property type="entry name" value="HTH_TETR_1"/>
    <property type="match status" value="1"/>
</dbReference>
<dbReference type="Pfam" id="PF00440">
    <property type="entry name" value="TetR_N"/>
    <property type="match status" value="1"/>
</dbReference>
<dbReference type="PROSITE" id="PS50977">
    <property type="entry name" value="HTH_TETR_2"/>
    <property type="match status" value="1"/>
</dbReference>
<keyword evidence="2 4" id="KW-0238">DNA-binding</keyword>
<dbReference type="PANTHER" id="PTHR30055">
    <property type="entry name" value="HTH-TYPE TRANSCRIPTIONAL REGULATOR RUTR"/>
    <property type="match status" value="1"/>
</dbReference>
<evidence type="ECO:0000259" key="5">
    <source>
        <dbReference type="PROSITE" id="PS50977"/>
    </source>
</evidence>
<accession>A0ABQ3UBI2</accession>
<dbReference type="SUPFAM" id="SSF46689">
    <property type="entry name" value="Homeodomain-like"/>
    <property type="match status" value="1"/>
</dbReference>
<organism evidence="6 7">
    <name type="scientific">Streptomyces hygroscopicus</name>
    <dbReference type="NCBI Taxonomy" id="1912"/>
    <lineage>
        <taxon>Bacteria</taxon>
        <taxon>Bacillati</taxon>
        <taxon>Actinomycetota</taxon>
        <taxon>Actinomycetes</taxon>
        <taxon>Kitasatosporales</taxon>
        <taxon>Streptomycetaceae</taxon>
        <taxon>Streptomyces</taxon>
        <taxon>Streptomyces violaceusniger group</taxon>
    </lineage>
</organism>
<reference evidence="6" key="1">
    <citation type="submission" date="2024-05" db="EMBL/GenBank/DDBJ databases">
        <title>Whole genome shotgun sequence of Streptomyces hygroscopicus NBRC 113678.</title>
        <authorList>
            <person name="Komaki H."/>
            <person name="Tamura T."/>
        </authorList>
    </citation>
    <scope>NUCLEOTIDE SEQUENCE</scope>
    <source>
        <strain evidence="6">N11-34</strain>
    </source>
</reference>
<feature type="domain" description="HTH tetR-type" evidence="5">
    <location>
        <begin position="12"/>
        <end position="72"/>
    </location>
</feature>
<evidence type="ECO:0000313" key="7">
    <source>
        <dbReference type="Proteomes" id="UP001054854"/>
    </source>
</evidence>
<dbReference type="InterPro" id="IPR009057">
    <property type="entry name" value="Homeodomain-like_sf"/>
</dbReference>
<keyword evidence="1" id="KW-0805">Transcription regulation</keyword>
<feature type="DNA-binding region" description="H-T-H motif" evidence="4">
    <location>
        <begin position="35"/>
        <end position="54"/>
    </location>
</feature>
<dbReference type="Gene3D" id="1.10.10.60">
    <property type="entry name" value="Homeodomain-like"/>
    <property type="match status" value="1"/>
</dbReference>
<dbReference type="InterPro" id="IPR011075">
    <property type="entry name" value="TetR_C"/>
</dbReference>
<keyword evidence="3" id="KW-0804">Transcription</keyword>
<protein>
    <submittedName>
        <fullName evidence="6">HTH-type transcriptional regulator</fullName>
    </submittedName>
</protein>
<dbReference type="Gene3D" id="1.10.357.10">
    <property type="entry name" value="Tetracycline Repressor, domain 2"/>
    <property type="match status" value="1"/>
</dbReference>
<dbReference type="PANTHER" id="PTHR30055:SF149">
    <property type="entry name" value="TETR-FAMILY TRANSCRIPTIONAL REGULATOR"/>
    <property type="match status" value="1"/>
</dbReference>
<gene>
    <name evidence="6" type="ORF">TPA0910_73910</name>
</gene>
<dbReference type="InterPro" id="IPR001647">
    <property type="entry name" value="HTH_TetR"/>
</dbReference>
<evidence type="ECO:0000313" key="6">
    <source>
        <dbReference type="EMBL" id="GHJ32958.1"/>
    </source>
</evidence>
<name>A0ABQ3UBI2_STRHY</name>
<sequence>MPEETARPGRASARTAAIIKATHELLHEVGYERLSIDAVAARAGASKTTIYRRWEDKCALVCAALLDRSASVTELSSAARDLREDLIALTALVAKLTAREDVPGFVSLLAAAQQEPAIADVLGRGALAPMRRNCRDVVQRAIGRGELNDAELSDVLFDLVLGHALARGVVQRKPLSADDQQFFVDRVLLPVLMSHGRPAPPITR</sequence>
<evidence type="ECO:0000256" key="1">
    <source>
        <dbReference type="ARBA" id="ARBA00023015"/>
    </source>
</evidence>
<dbReference type="InterPro" id="IPR036271">
    <property type="entry name" value="Tet_transcr_reg_TetR-rel_C_sf"/>
</dbReference>
<dbReference type="Proteomes" id="UP001054854">
    <property type="component" value="Unassembled WGS sequence"/>
</dbReference>
<dbReference type="InterPro" id="IPR023772">
    <property type="entry name" value="DNA-bd_HTH_TetR-type_CS"/>
</dbReference>
<dbReference type="RefSeq" id="WP_236259232.1">
    <property type="nucleotide sequence ID" value="NZ_BNEK01000005.1"/>
</dbReference>
<proteinExistence type="predicted"/>
<evidence type="ECO:0000256" key="2">
    <source>
        <dbReference type="ARBA" id="ARBA00023125"/>
    </source>
</evidence>
<dbReference type="Pfam" id="PF16859">
    <property type="entry name" value="TetR_C_11"/>
    <property type="match status" value="1"/>
</dbReference>
<dbReference type="EMBL" id="BNEK01000005">
    <property type="protein sequence ID" value="GHJ32958.1"/>
    <property type="molecule type" value="Genomic_DNA"/>
</dbReference>
<evidence type="ECO:0000256" key="4">
    <source>
        <dbReference type="PROSITE-ProRule" id="PRU00335"/>
    </source>
</evidence>
<dbReference type="SUPFAM" id="SSF48498">
    <property type="entry name" value="Tetracyclin repressor-like, C-terminal domain"/>
    <property type="match status" value="1"/>
</dbReference>
<dbReference type="InterPro" id="IPR050109">
    <property type="entry name" value="HTH-type_TetR-like_transc_reg"/>
</dbReference>
<keyword evidence="7" id="KW-1185">Reference proteome</keyword>
<evidence type="ECO:0000256" key="3">
    <source>
        <dbReference type="ARBA" id="ARBA00023163"/>
    </source>
</evidence>
<comment type="caution">
    <text evidence="6">The sequence shown here is derived from an EMBL/GenBank/DDBJ whole genome shotgun (WGS) entry which is preliminary data.</text>
</comment>